<dbReference type="Proteomes" id="UP000189857">
    <property type="component" value="Unassembled WGS sequence"/>
</dbReference>
<sequence>MKCRMLIIKANCGLTAYIYEDEVLSEVHPFSDESKVGNIYVATVENIVNNLDAAFLRIDDGDMLYYSLKENENKHIFLKNGRSGKVKKGDQLLVQVVKETTGNKKSQATAELAIRGKMTVANYSGKIGISKKIKNENKRNELKEIFENFKKDNPELFNGNEGAIFRSLSAYMDEKVIIEDLKLTLEALQEVRNSATFSVPGKCIYSHDEKYIDYIIEKIGKSNYDEVCIITDEKVVYDELSLVYKNAELNDEKTDNKIKVMMHQDAMQSLRALYNLDKELSVNFGHKIYLHSGGYLIVDPTEALTVIDVNTGKDIKGSSVSNHFKKTNIEAVKAISRLMRIRNLSGIMIVDLINMKNDEDLTEVIKVLKEYISRDSNKCFFVDMTGLGLAEITRHKIRIPYNLKDLLFDDR</sequence>
<evidence type="ECO:0000256" key="3">
    <source>
        <dbReference type="ARBA" id="ARBA00022801"/>
    </source>
</evidence>
<dbReference type="Pfam" id="PF10150">
    <property type="entry name" value="RNase_E_G"/>
    <property type="match status" value="1"/>
</dbReference>
<accession>A0A1T4M5V1</accession>
<organism evidence="7 8">
    <name type="scientific">Eubacterium ruminantium</name>
    <dbReference type="NCBI Taxonomy" id="42322"/>
    <lineage>
        <taxon>Bacteria</taxon>
        <taxon>Bacillati</taxon>
        <taxon>Bacillota</taxon>
        <taxon>Clostridia</taxon>
        <taxon>Eubacteriales</taxon>
        <taxon>Eubacteriaceae</taxon>
        <taxon>Eubacterium</taxon>
    </lineage>
</organism>
<dbReference type="GO" id="GO:0046872">
    <property type="term" value="F:metal ion binding"/>
    <property type="evidence" value="ECO:0007669"/>
    <property type="project" value="UniProtKB-KW"/>
</dbReference>
<dbReference type="GO" id="GO:0016787">
    <property type="term" value="F:hydrolase activity"/>
    <property type="evidence" value="ECO:0007669"/>
    <property type="project" value="UniProtKB-KW"/>
</dbReference>
<dbReference type="InterPro" id="IPR004659">
    <property type="entry name" value="RNase_E/G"/>
</dbReference>
<dbReference type="Gene3D" id="2.40.50.140">
    <property type="entry name" value="Nucleic acid-binding proteins"/>
    <property type="match status" value="1"/>
</dbReference>
<dbReference type="PANTHER" id="PTHR30001:SF0">
    <property type="entry name" value="RIBONUCLEASE G"/>
    <property type="match status" value="1"/>
</dbReference>
<evidence type="ECO:0000256" key="4">
    <source>
        <dbReference type="ARBA" id="ARBA00022842"/>
    </source>
</evidence>
<dbReference type="InterPro" id="IPR019307">
    <property type="entry name" value="RNA-bd_AU-1/RNase_E/G"/>
</dbReference>
<evidence type="ECO:0000259" key="6">
    <source>
        <dbReference type="Pfam" id="PF10150"/>
    </source>
</evidence>
<dbReference type="AlphaFoldDB" id="A0A1T4M5V1"/>
<dbReference type="RefSeq" id="WP_078786949.1">
    <property type="nucleotide sequence ID" value="NZ_FMTO01000004.1"/>
</dbReference>
<evidence type="ECO:0000313" key="8">
    <source>
        <dbReference type="Proteomes" id="UP000189857"/>
    </source>
</evidence>
<evidence type="ECO:0000256" key="1">
    <source>
        <dbReference type="ARBA" id="ARBA00001946"/>
    </source>
</evidence>
<dbReference type="EMBL" id="FUXA01000006">
    <property type="protein sequence ID" value="SJZ62158.1"/>
    <property type="molecule type" value="Genomic_DNA"/>
</dbReference>
<dbReference type="GO" id="GO:0006364">
    <property type="term" value="P:rRNA processing"/>
    <property type="evidence" value="ECO:0007669"/>
    <property type="project" value="TreeGrafter"/>
</dbReference>
<keyword evidence="4" id="KW-0460">Magnesium</keyword>
<name>A0A1T4M5V1_9FIRM</name>
<evidence type="ECO:0000313" key="7">
    <source>
        <dbReference type="EMBL" id="SJZ62158.1"/>
    </source>
</evidence>
<dbReference type="PANTHER" id="PTHR30001">
    <property type="entry name" value="RIBONUCLEASE"/>
    <property type="match status" value="1"/>
</dbReference>
<keyword evidence="2" id="KW-0479">Metal-binding</keyword>
<protein>
    <submittedName>
        <fullName evidence="7">Ribonuclease G</fullName>
    </submittedName>
</protein>
<comment type="cofactor">
    <cofactor evidence="1">
        <name>Mg(2+)</name>
        <dbReference type="ChEBI" id="CHEBI:18420"/>
    </cofactor>
</comment>
<dbReference type="GO" id="GO:0003723">
    <property type="term" value="F:RNA binding"/>
    <property type="evidence" value="ECO:0007669"/>
    <property type="project" value="UniProtKB-KW"/>
</dbReference>
<reference evidence="7 8" key="1">
    <citation type="submission" date="2017-02" db="EMBL/GenBank/DDBJ databases">
        <authorList>
            <person name="Peterson S.W."/>
        </authorList>
    </citation>
    <scope>NUCLEOTIDE SEQUENCE [LARGE SCALE GENOMIC DNA]</scope>
    <source>
        <strain evidence="7 8">ATCC 17233</strain>
    </source>
</reference>
<keyword evidence="3" id="KW-0378">Hydrolase</keyword>
<dbReference type="GO" id="GO:0005737">
    <property type="term" value="C:cytoplasm"/>
    <property type="evidence" value="ECO:0007669"/>
    <property type="project" value="TreeGrafter"/>
</dbReference>
<gene>
    <name evidence="7" type="ORF">SAMN02745110_01118</name>
</gene>
<evidence type="ECO:0000256" key="2">
    <source>
        <dbReference type="ARBA" id="ARBA00022723"/>
    </source>
</evidence>
<dbReference type="GO" id="GO:0004540">
    <property type="term" value="F:RNA nuclease activity"/>
    <property type="evidence" value="ECO:0007669"/>
    <property type="project" value="InterPro"/>
</dbReference>
<keyword evidence="8" id="KW-1185">Reference proteome</keyword>
<dbReference type="CDD" id="cd04453">
    <property type="entry name" value="S1_RNase_E"/>
    <property type="match status" value="1"/>
</dbReference>
<proteinExistence type="predicted"/>
<dbReference type="OrthoDB" id="9804278at2"/>
<evidence type="ECO:0000256" key="5">
    <source>
        <dbReference type="ARBA" id="ARBA00022884"/>
    </source>
</evidence>
<feature type="domain" description="RNA-binding protein AU-1/Ribonuclease E/G" evidence="6">
    <location>
        <begin position="114"/>
        <end position="396"/>
    </location>
</feature>
<dbReference type="SUPFAM" id="SSF50249">
    <property type="entry name" value="Nucleic acid-binding proteins"/>
    <property type="match status" value="1"/>
</dbReference>
<keyword evidence="5" id="KW-0694">RNA-binding</keyword>
<dbReference type="InterPro" id="IPR012340">
    <property type="entry name" value="NA-bd_OB-fold"/>
</dbReference>